<evidence type="ECO:0000313" key="1">
    <source>
        <dbReference type="EMBL" id="QHT86573.1"/>
    </source>
</evidence>
<proteinExistence type="predicted"/>
<accession>A0A6C0I353</accession>
<organism evidence="1">
    <name type="scientific">viral metagenome</name>
    <dbReference type="NCBI Taxonomy" id="1070528"/>
    <lineage>
        <taxon>unclassified sequences</taxon>
        <taxon>metagenomes</taxon>
        <taxon>organismal metagenomes</taxon>
    </lineage>
</organism>
<dbReference type="AlphaFoldDB" id="A0A6C0I353"/>
<reference evidence="1" key="1">
    <citation type="journal article" date="2020" name="Nature">
        <title>Giant virus diversity and host interactions through global metagenomics.</title>
        <authorList>
            <person name="Schulz F."/>
            <person name="Roux S."/>
            <person name="Paez-Espino D."/>
            <person name="Jungbluth S."/>
            <person name="Walsh D.A."/>
            <person name="Denef V.J."/>
            <person name="McMahon K.D."/>
            <person name="Konstantinidis K.T."/>
            <person name="Eloe-Fadrosh E.A."/>
            <person name="Kyrpides N.C."/>
            <person name="Woyke T."/>
        </authorList>
    </citation>
    <scope>NUCLEOTIDE SEQUENCE</scope>
    <source>
        <strain evidence="1">GVMAG-M-3300023184-186</strain>
    </source>
</reference>
<name>A0A6C0I353_9ZZZZ</name>
<dbReference type="EMBL" id="MN740072">
    <property type="protein sequence ID" value="QHT86573.1"/>
    <property type="molecule type" value="Genomic_DNA"/>
</dbReference>
<protein>
    <submittedName>
        <fullName evidence="1">Uncharacterized protein</fullName>
    </submittedName>
</protein>
<sequence length="57" mass="6654">MKDKEYIKNKEFYKVNLSGIFNFIHKCNNSIKNVCCGYCQKNMSFVVASSHKCKLIN</sequence>